<name>A0A2M7T5K4_9ACTN</name>
<dbReference type="PROSITE" id="PS51257">
    <property type="entry name" value="PROKAR_LIPOPROTEIN"/>
    <property type="match status" value="1"/>
</dbReference>
<feature type="compositionally biased region" description="Basic and acidic residues" evidence="1">
    <location>
        <begin position="37"/>
        <end position="51"/>
    </location>
</feature>
<dbReference type="RefSeq" id="WP_286977665.1">
    <property type="nucleotide sequence ID" value="NZ_PFNG01000273.1"/>
</dbReference>
<dbReference type="AlphaFoldDB" id="A0A2M7T5K4"/>
<gene>
    <name evidence="2" type="ORF">COY37_11645</name>
</gene>
<organism evidence="2 3">
    <name type="scientific">Candidatus Aquicultor secundus</name>
    <dbReference type="NCBI Taxonomy" id="1973895"/>
    <lineage>
        <taxon>Bacteria</taxon>
        <taxon>Bacillati</taxon>
        <taxon>Actinomycetota</taxon>
        <taxon>Candidatus Aquicultoria</taxon>
        <taxon>Candidatus Aquicultorales</taxon>
        <taxon>Candidatus Aquicultoraceae</taxon>
        <taxon>Candidatus Aquicultor</taxon>
    </lineage>
</organism>
<accession>A0A2M7T5K4</accession>
<dbReference type="EMBL" id="PFNG01000273">
    <property type="protein sequence ID" value="PIZ34595.1"/>
    <property type="molecule type" value="Genomic_DNA"/>
</dbReference>
<evidence type="ECO:0000256" key="1">
    <source>
        <dbReference type="SAM" id="MobiDB-lite"/>
    </source>
</evidence>
<reference evidence="3" key="1">
    <citation type="submission" date="2017-09" db="EMBL/GenBank/DDBJ databases">
        <title>Depth-based differentiation of microbial function through sediment-hosted aquifers and enrichment of novel symbionts in the deep terrestrial subsurface.</title>
        <authorList>
            <person name="Probst A.J."/>
            <person name="Ladd B."/>
            <person name="Jarett J.K."/>
            <person name="Geller-Mcgrath D.E."/>
            <person name="Sieber C.M.K."/>
            <person name="Emerson J.B."/>
            <person name="Anantharaman K."/>
            <person name="Thomas B.C."/>
            <person name="Malmstrom R."/>
            <person name="Stieglmeier M."/>
            <person name="Klingl A."/>
            <person name="Woyke T."/>
            <person name="Ryan C.M."/>
            <person name="Banfield J.F."/>
        </authorList>
    </citation>
    <scope>NUCLEOTIDE SEQUENCE [LARGE SCALE GENOMIC DNA]</scope>
</reference>
<feature type="region of interest" description="Disordered" evidence="1">
    <location>
        <begin position="29"/>
        <end position="54"/>
    </location>
</feature>
<evidence type="ECO:0000313" key="2">
    <source>
        <dbReference type="EMBL" id="PIZ34595.1"/>
    </source>
</evidence>
<sequence length="212" mass="22417">MNIHTRAGALGIVGALLLSAVFLTACSGSNKQSSLDSKSETTVETEQKSAADSKSAASSIDPLILITKADAEALFGERIKEPKGSNGDESLGQQIVIYGADSETSFKTVTFSLIRTADIAKEERDKGRDAAHAFVTTKEQFPSAKPVPGIGGSAFWDGPQGGWTGLNVLSKDTYFTIKVNLGTDVTSDTVELNAEKGLALKVLERLPKEPLK</sequence>
<comment type="caution">
    <text evidence="2">The sequence shown here is derived from an EMBL/GenBank/DDBJ whole genome shotgun (WGS) entry which is preliminary data.</text>
</comment>
<evidence type="ECO:0008006" key="4">
    <source>
        <dbReference type="Google" id="ProtNLM"/>
    </source>
</evidence>
<evidence type="ECO:0000313" key="3">
    <source>
        <dbReference type="Proteomes" id="UP000230956"/>
    </source>
</evidence>
<proteinExistence type="predicted"/>
<protein>
    <recommendedName>
        <fullName evidence="4">Lipoprotein</fullName>
    </recommendedName>
</protein>
<dbReference type="Proteomes" id="UP000230956">
    <property type="component" value="Unassembled WGS sequence"/>
</dbReference>